<proteinExistence type="predicted"/>
<dbReference type="EMBL" id="LR862137">
    <property type="protein sequence ID" value="CAD1844280.1"/>
    <property type="molecule type" value="Genomic_DNA"/>
</dbReference>
<evidence type="ECO:0000256" key="1">
    <source>
        <dbReference type="SAM" id="MobiDB-lite"/>
    </source>
</evidence>
<name>A0A6V7QM58_ANACO</name>
<feature type="region of interest" description="Disordered" evidence="1">
    <location>
        <begin position="1"/>
        <end position="46"/>
    </location>
</feature>
<evidence type="ECO:0000313" key="2">
    <source>
        <dbReference type="EMBL" id="CAD1844280.1"/>
    </source>
</evidence>
<sequence>MRVEAMEGMILVGGGTGITEKNEGKEGDRDKEKGGRGEKNEDSEIEARLSGWTDEFEGEPSPSAAAVADVDRGKGIARKIPIYTVGLLASPGKGVIRGVTS</sequence>
<accession>A0A6V7QM58</accession>
<reference evidence="2" key="1">
    <citation type="submission" date="2020-07" db="EMBL/GenBank/DDBJ databases">
        <authorList>
            <person name="Lin J."/>
        </authorList>
    </citation>
    <scope>NUCLEOTIDE SEQUENCE</scope>
</reference>
<feature type="compositionally biased region" description="Basic and acidic residues" evidence="1">
    <location>
        <begin position="20"/>
        <end position="46"/>
    </location>
</feature>
<protein>
    <submittedName>
        <fullName evidence="2">Uncharacterized protein</fullName>
    </submittedName>
</protein>
<dbReference type="AlphaFoldDB" id="A0A6V7QM58"/>
<organism evidence="2">
    <name type="scientific">Ananas comosus var. bracteatus</name>
    <name type="common">red pineapple</name>
    <dbReference type="NCBI Taxonomy" id="296719"/>
    <lineage>
        <taxon>Eukaryota</taxon>
        <taxon>Viridiplantae</taxon>
        <taxon>Streptophyta</taxon>
        <taxon>Embryophyta</taxon>
        <taxon>Tracheophyta</taxon>
        <taxon>Spermatophyta</taxon>
        <taxon>Magnoliopsida</taxon>
        <taxon>Liliopsida</taxon>
        <taxon>Poales</taxon>
        <taxon>Bromeliaceae</taxon>
        <taxon>Bromelioideae</taxon>
        <taxon>Ananas</taxon>
    </lineage>
</organism>
<gene>
    <name evidence="2" type="ORF">CB5_LOCUS27491</name>
</gene>